<reference evidence="4" key="1">
    <citation type="submission" date="2021-03" db="EMBL/GenBank/DDBJ databases">
        <title>Microbacterium sp. nov., a novel actinobacterium isolated from cow dung.</title>
        <authorList>
            <person name="Zhang L."/>
        </authorList>
    </citation>
    <scope>NUCLEOTIDE SEQUENCE</scope>
    <source>
        <strain evidence="4">NEAU-LLB</strain>
    </source>
</reference>
<evidence type="ECO:0000313" key="4">
    <source>
        <dbReference type="EMBL" id="MBO3663006.1"/>
    </source>
</evidence>
<dbReference type="RefSeq" id="WP_208501585.1">
    <property type="nucleotide sequence ID" value="NZ_JAGFOA010000002.1"/>
</dbReference>
<feature type="region of interest" description="Disordered" evidence="2">
    <location>
        <begin position="1"/>
        <end position="40"/>
    </location>
</feature>
<feature type="compositionally biased region" description="Basic and acidic residues" evidence="2">
    <location>
        <begin position="188"/>
        <end position="202"/>
    </location>
</feature>
<dbReference type="Proteomes" id="UP000680132">
    <property type="component" value="Unassembled WGS sequence"/>
</dbReference>
<accession>A0A939QP72</accession>
<evidence type="ECO:0000256" key="1">
    <source>
        <dbReference type="SAM" id="Coils"/>
    </source>
</evidence>
<dbReference type="EMBL" id="JAGFOA010000002">
    <property type="protein sequence ID" value="MBO3663006.1"/>
    <property type="molecule type" value="Genomic_DNA"/>
</dbReference>
<keyword evidence="1" id="KW-0175">Coiled coil</keyword>
<feature type="region of interest" description="Disordered" evidence="2">
    <location>
        <begin position="164"/>
        <end position="202"/>
    </location>
</feature>
<keyword evidence="5" id="KW-1185">Reference proteome</keyword>
<dbReference type="AlphaFoldDB" id="A0A939QP72"/>
<sequence>MTDPRQEAARYLAERGLEREEGEERAEREESTPTWSTPEERAAIVEQAIQQAIRRGDFDGLPGAGKPLTGLAASSDPDWWIRRKIESENLRGLGPPALALRVEDAELEERLDRLGREQDVRETLEDFNRRVKRARLQLLGGPPVVTKTRDVEVELVAWRERREQRARERAAAVEPEPPRRSWFRRRSGREDTPRGEASEAEG</sequence>
<organism evidence="4 5">
    <name type="scientific">Microbacterium stercoris</name>
    <dbReference type="NCBI Taxonomy" id="2820289"/>
    <lineage>
        <taxon>Bacteria</taxon>
        <taxon>Bacillati</taxon>
        <taxon>Actinomycetota</taxon>
        <taxon>Actinomycetes</taxon>
        <taxon>Micrococcales</taxon>
        <taxon>Microbacteriaceae</taxon>
        <taxon>Microbacterium</taxon>
    </lineage>
</organism>
<proteinExistence type="predicted"/>
<feature type="compositionally biased region" description="Basic and acidic residues" evidence="2">
    <location>
        <begin position="164"/>
        <end position="179"/>
    </location>
</feature>
<feature type="domain" description="DnaJ homologue subfamily C member 28 conserved" evidence="3">
    <location>
        <begin position="44"/>
        <end position="112"/>
    </location>
</feature>
<evidence type="ECO:0000259" key="3">
    <source>
        <dbReference type="Pfam" id="PF09350"/>
    </source>
</evidence>
<evidence type="ECO:0000313" key="5">
    <source>
        <dbReference type="Proteomes" id="UP000680132"/>
    </source>
</evidence>
<feature type="coiled-coil region" evidence="1">
    <location>
        <begin position="97"/>
        <end position="137"/>
    </location>
</feature>
<feature type="compositionally biased region" description="Basic and acidic residues" evidence="2">
    <location>
        <begin position="1"/>
        <end position="19"/>
    </location>
</feature>
<name>A0A939QP72_9MICO</name>
<comment type="caution">
    <text evidence="4">The sequence shown here is derived from an EMBL/GenBank/DDBJ whole genome shotgun (WGS) entry which is preliminary data.</text>
</comment>
<gene>
    <name evidence="4" type="ORF">J5V96_05715</name>
</gene>
<evidence type="ECO:0000256" key="2">
    <source>
        <dbReference type="SAM" id="MobiDB-lite"/>
    </source>
</evidence>
<dbReference type="Pfam" id="PF09350">
    <property type="entry name" value="DJC28_CD"/>
    <property type="match status" value="1"/>
</dbReference>
<protein>
    <submittedName>
        <fullName evidence="4">DUF1992 domain-containing protein</fullName>
    </submittedName>
</protein>
<dbReference type="InterPro" id="IPR018961">
    <property type="entry name" value="DnaJ_homolog_subfam-C_membr-28"/>
</dbReference>